<feature type="transmembrane region" description="Helical" evidence="2">
    <location>
        <begin position="65"/>
        <end position="86"/>
    </location>
</feature>
<reference evidence="3" key="1">
    <citation type="submission" date="2020-02" db="EMBL/GenBank/DDBJ databases">
        <authorList>
            <person name="Gao J."/>
            <person name="Sun J."/>
        </authorList>
    </citation>
    <scope>NUCLEOTIDE SEQUENCE</scope>
    <source>
        <strain evidence="3">602-2</strain>
    </source>
</reference>
<evidence type="ECO:0000256" key="1">
    <source>
        <dbReference type="SAM" id="MobiDB-lite"/>
    </source>
</evidence>
<sequence>MLLTALLIGLFAAARHDGPVRRWLVEIPAQRLSTMKTRDVLALMLLLAIAPFAGQAILPEMAWVLALDLAAWVEVGLAVTVAARLVPAWKGLRASASRLARAAFRPAARARRSPAVRRKPAKPPEPEDGWAFA</sequence>
<feature type="region of interest" description="Disordered" evidence="1">
    <location>
        <begin position="105"/>
        <end position="133"/>
    </location>
</feature>
<protein>
    <submittedName>
        <fullName evidence="3">Uncharacterized protein</fullName>
    </submittedName>
</protein>
<dbReference type="EMBL" id="JAAKGT010000002">
    <property type="protein sequence ID" value="NGM49445.1"/>
    <property type="molecule type" value="Genomic_DNA"/>
</dbReference>
<evidence type="ECO:0000313" key="3">
    <source>
        <dbReference type="EMBL" id="NGM49445.1"/>
    </source>
</evidence>
<evidence type="ECO:0000256" key="2">
    <source>
        <dbReference type="SAM" id="Phobius"/>
    </source>
</evidence>
<keyword evidence="2" id="KW-1133">Transmembrane helix</keyword>
<comment type="caution">
    <text evidence="3">The sequence shown here is derived from an EMBL/GenBank/DDBJ whole genome shotgun (WGS) entry which is preliminary data.</text>
</comment>
<organism evidence="3">
    <name type="scientific">Caulobacter sp. 602-2</name>
    <dbReference type="NCBI Taxonomy" id="2710887"/>
    <lineage>
        <taxon>Bacteria</taxon>
        <taxon>Pseudomonadati</taxon>
        <taxon>Pseudomonadota</taxon>
        <taxon>Alphaproteobacteria</taxon>
        <taxon>Caulobacterales</taxon>
        <taxon>Caulobacteraceae</taxon>
        <taxon>Caulobacter</taxon>
    </lineage>
</organism>
<gene>
    <name evidence="3" type="ORF">G5B46_07495</name>
</gene>
<dbReference type="AlphaFoldDB" id="A0A6G4QW27"/>
<feature type="transmembrane region" description="Helical" evidence="2">
    <location>
        <begin position="41"/>
        <end position="58"/>
    </location>
</feature>
<keyword evidence="2" id="KW-0472">Membrane</keyword>
<dbReference type="RefSeq" id="WP_165257378.1">
    <property type="nucleotide sequence ID" value="NZ_JAAKGT010000002.1"/>
</dbReference>
<name>A0A6G4QW27_9CAUL</name>
<proteinExistence type="predicted"/>
<feature type="compositionally biased region" description="Basic residues" evidence="1">
    <location>
        <begin position="108"/>
        <end position="121"/>
    </location>
</feature>
<keyword evidence="2" id="KW-0812">Transmembrane</keyword>
<accession>A0A6G4QW27</accession>